<dbReference type="Gene3D" id="1.20.1270.50">
    <property type="entry name" value="Glycoside hydrolase family 38, central domain"/>
    <property type="match status" value="1"/>
</dbReference>
<keyword evidence="3" id="KW-0378">Hydrolase</keyword>
<organism evidence="6 7">
    <name type="scientific">Terriglobus aquaticus</name>
    <dbReference type="NCBI Taxonomy" id="940139"/>
    <lineage>
        <taxon>Bacteria</taxon>
        <taxon>Pseudomonadati</taxon>
        <taxon>Acidobacteriota</taxon>
        <taxon>Terriglobia</taxon>
        <taxon>Terriglobales</taxon>
        <taxon>Acidobacteriaceae</taxon>
        <taxon>Terriglobus</taxon>
    </lineage>
</organism>
<dbReference type="Proteomes" id="UP001634747">
    <property type="component" value="Unassembled WGS sequence"/>
</dbReference>
<dbReference type="Pfam" id="PF01074">
    <property type="entry name" value="Glyco_hydro_38N"/>
    <property type="match status" value="1"/>
</dbReference>
<dbReference type="EMBL" id="JBJYXY010000001">
    <property type="protein sequence ID" value="MFN2975805.1"/>
    <property type="molecule type" value="Genomic_DNA"/>
</dbReference>
<dbReference type="Pfam" id="PF17677">
    <property type="entry name" value="Glyco_hydro38C2"/>
    <property type="match status" value="1"/>
</dbReference>
<dbReference type="InterPro" id="IPR028995">
    <property type="entry name" value="Glyco_hydro_57/38_cen_sf"/>
</dbReference>
<evidence type="ECO:0000256" key="4">
    <source>
        <dbReference type="ARBA" id="ARBA00023295"/>
    </source>
</evidence>
<evidence type="ECO:0000256" key="3">
    <source>
        <dbReference type="ARBA" id="ARBA00022801"/>
    </source>
</evidence>
<dbReference type="SUPFAM" id="SSF88688">
    <property type="entry name" value="Families 57/38 glycoside transferase middle domain"/>
    <property type="match status" value="1"/>
</dbReference>
<keyword evidence="4" id="KW-0326">Glycosidase</keyword>
<name>A0ABW9KLH4_9BACT</name>
<dbReference type="InterPro" id="IPR037094">
    <property type="entry name" value="Glyco_hydro_38_cen_sf"/>
</dbReference>
<comment type="similarity">
    <text evidence="1">Belongs to the glycosyl hydrolase 38 family.</text>
</comment>
<dbReference type="RefSeq" id="WP_263412684.1">
    <property type="nucleotide sequence ID" value="NZ_BAABBH010000001.1"/>
</dbReference>
<dbReference type="InterPro" id="IPR000602">
    <property type="entry name" value="Glyco_hydro_38_N"/>
</dbReference>
<dbReference type="InterPro" id="IPR011013">
    <property type="entry name" value="Gal_mutarotase_sf_dom"/>
</dbReference>
<evidence type="ECO:0000256" key="1">
    <source>
        <dbReference type="ARBA" id="ARBA00009792"/>
    </source>
</evidence>
<gene>
    <name evidence="6" type="ORF">ACK2TP_08525</name>
</gene>
<dbReference type="InterPro" id="IPR015341">
    <property type="entry name" value="Glyco_hydro_38_cen"/>
</dbReference>
<dbReference type="PANTHER" id="PTHR46017:SF1">
    <property type="entry name" value="ALPHA-MANNOSIDASE 2C1"/>
    <property type="match status" value="1"/>
</dbReference>
<keyword evidence="2" id="KW-0479">Metal-binding</keyword>
<dbReference type="Pfam" id="PF07748">
    <property type="entry name" value="Glyco_hydro_38C"/>
    <property type="match status" value="1"/>
</dbReference>
<dbReference type="SUPFAM" id="SSF74650">
    <property type="entry name" value="Galactose mutarotase-like"/>
    <property type="match status" value="1"/>
</dbReference>
<accession>A0ABW9KLH4</accession>
<dbReference type="CDD" id="cd10789">
    <property type="entry name" value="GH38N_AMII_ER_cytosolic"/>
    <property type="match status" value="1"/>
</dbReference>
<dbReference type="InterPro" id="IPR011682">
    <property type="entry name" value="Glyco_hydro_38_C"/>
</dbReference>
<evidence type="ECO:0000256" key="2">
    <source>
        <dbReference type="ARBA" id="ARBA00022723"/>
    </source>
</evidence>
<dbReference type="InterPro" id="IPR027291">
    <property type="entry name" value="Glyco_hydro_38_N_sf"/>
</dbReference>
<dbReference type="Gene3D" id="3.20.110.10">
    <property type="entry name" value="Glycoside hydrolase 38, N terminal domain"/>
    <property type="match status" value="1"/>
</dbReference>
<dbReference type="Pfam" id="PF09261">
    <property type="entry name" value="Alpha-mann_mid"/>
    <property type="match status" value="1"/>
</dbReference>
<dbReference type="SMART" id="SM00872">
    <property type="entry name" value="Alpha-mann_mid"/>
    <property type="match status" value="1"/>
</dbReference>
<dbReference type="InterPro" id="IPR041147">
    <property type="entry name" value="GH38_C"/>
</dbReference>
<evidence type="ECO:0000313" key="6">
    <source>
        <dbReference type="EMBL" id="MFN2975805.1"/>
    </source>
</evidence>
<evidence type="ECO:0000259" key="5">
    <source>
        <dbReference type="SMART" id="SM00872"/>
    </source>
</evidence>
<keyword evidence="7" id="KW-1185">Reference proteome</keyword>
<sequence>MAATTFGQAPHDTSGPLTAAQQEKLTRLEQLNTLPDAPWRVHEGDVPHGEAVTLDDSAWPTAKPGSKAGKGAVWYRRTIEIPQTLHGYDLTGADVSFRFRASANGPMPEILYFDGRRVALGDDLEQVQLFHAAKPGEKIQVAVKLLPTVDEKTFDRVEMKVTFAPNRPNPDDLRQELASASHLLPALGAGPANLDVLSKAIQQIDVSALDQHNQAAFDASLKRAHTTLEAVRPLLQTATLHLTGNSHIDAAWLWPWTETVDVVKRTFGTAAQLMSEYPTYTYTQSAAAYSQWMADKYPELNAQIKQRVQEGRWELVGGMWLEPDLNMPDGESLVRQILVGQQTFQKLYGRTTRIGWNPDSFGYNWQLPQIYKRSGIDYFVTQKMTWNDTNQLPLKLFWWQSPDGSKVLTYFPHDYANDNVNPVRLARDFQQAVARDPGTTTMLDLYGVGDHGGGPTRTMLDEGLHWMEPGRVAAHEEFGTAQPFFTKVENQIAKESPTWNYKTLASGNTALPAPPAGQITVPTWNSELYLEYHRGVFTSQADHKRNMRDSEEWVLNAEKYASLAWLNGSSYPTTRFTDAWKLVLFNQFHDLAAGSGIGTIYREAQKDYDQVHWSTNEISQASLKTLTSHMDTRVKNGVPVVVMNPLAAERSGLVETTVQFPSGEVNEIAVQDAAGKPVPAEVVDRNAATHSATVLMDVSAVPSLGYKVLEVTQGHAKFGSDLVSKGTTLENARLRVVVDPQTGCITSMVDKQSGYDAIAQGGCGNELQAFKDTPKDYDAWNVDPGTFDVAPTLLHTVDQVSMTESGPLRSVVRVTRHWQNSTITQDIILYANSDHAVVKNDIDWHETHVLLKAAFPLAATGPAATYEIPYGTIERPTTRNNSFEKAQFEVPAMRWADLGDGKHGFSLINNSKYGYDAVGNQLRLTLLRSPTWPDPDADRERHQFSYALFPHAGTWKEAGSVEHGYEFNYGLRAMQVDRHEGDWKSEHSFVAVDAKNVTVTAVKKAEDGDALIVRMYEWAGERGMVRVMLPSGATGATVANLMERPEGGALNVSGNAVEVPVEPYQIQTVRITYKRP</sequence>
<dbReference type="SUPFAM" id="SSF88713">
    <property type="entry name" value="Glycoside hydrolase/deacetylase"/>
    <property type="match status" value="1"/>
</dbReference>
<proteinExistence type="inferred from homology"/>
<reference evidence="6 7" key="1">
    <citation type="submission" date="2024-12" db="EMBL/GenBank/DDBJ databases">
        <authorList>
            <person name="Lee Y."/>
        </authorList>
    </citation>
    <scope>NUCLEOTIDE SEQUENCE [LARGE SCALE GENOMIC DNA]</scope>
    <source>
        <strain evidence="6 7">03SUJ4</strain>
    </source>
</reference>
<protein>
    <submittedName>
        <fullName evidence="6">Alpha-mannosidase</fullName>
    </submittedName>
</protein>
<dbReference type="Gene3D" id="2.70.98.30">
    <property type="entry name" value="Golgi alpha-mannosidase II, domain 4"/>
    <property type="match status" value="1"/>
</dbReference>
<dbReference type="InterPro" id="IPR011330">
    <property type="entry name" value="Glyco_hydro/deAcase_b/a-brl"/>
</dbReference>
<feature type="domain" description="Glycoside hydrolase family 38 central" evidence="5">
    <location>
        <begin position="531"/>
        <end position="608"/>
    </location>
</feature>
<dbReference type="Gene3D" id="2.60.40.2220">
    <property type="match status" value="1"/>
</dbReference>
<dbReference type="PANTHER" id="PTHR46017">
    <property type="entry name" value="ALPHA-MANNOSIDASE 2C1"/>
    <property type="match status" value="1"/>
</dbReference>
<comment type="caution">
    <text evidence="6">The sequence shown here is derived from an EMBL/GenBank/DDBJ whole genome shotgun (WGS) entry which is preliminary data.</text>
</comment>
<evidence type="ECO:0000313" key="7">
    <source>
        <dbReference type="Proteomes" id="UP001634747"/>
    </source>
</evidence>